<feature type="non-terminal residue" evidence="1">
    <location>
        <position position="1"/>
    </location>
</feature>
<dbReference type="Proteomes" id="UP000678499">
    <property type="component" value="Unassembled WGS sequence"/>
</dbReference>
<reference evidence="1" key="1">
    <citation type="submission" date="2020-11" db="EMBL/GenBank/DDBJ databases">
        <authorList>
            <person name="Tran Van P."/>
        </authorList>
    </citation>
    <scope>NUCLEOTIDE SEQUENCE</scope>
</reference>
<keyword evidence="2" id="KW-1185">Reference proteome</keyword>
<name>A0A7R9GKX8_9CRUS</name>
<sequence length="120" mass="13044">STADKLWGTAISGTSLAKLLARLNIDCRQLSDVEGSEPAGGSGFKRPTAVLDKLVDIILDPKPSSIDSEDIKPIIKSGNKPEHWIPDASKWQKMERKAARLASLIPVPNNEELEIEDVSI</sequence>
<gene>
    <name evidence="1" type="ORF">NMOB1V02_LOCUS12738</name>
</gene>
<protein>
    <submittedName>
        <fullName evidence="1">Uncharacterized protein</fullName>
    </submittedName>
</protein>
<dbReference type="EMBL" id="CAJPEX010011948">
    <property type="protein sequence ID" value="CAG0925288.1"/>
    <property type="molecule type" value="Genomic_DNA"/>
</dbReference>
<organism evidence="1">
    <name type="scientific">Notodromas monacha</name>
    <dbReference type="NCBI Taxonomy" id="399045"/>
    <lineage>
        <taxon>Eukaryota</taxon>
        <taxon>Metazoa</taxon>
        <taxon>Ecdysozoa</taxon>
        <taxon>Arthropoda</taxon>
        <taxon>Crustacea</taxon>
        <taxon>Oligostraca</taxon>
        <taxon>Ostracoda</taxon>
        <taxon>Podocopa</taxon>
        <taxon>Podocopida</taxon>
        <taxon>Cypridocopina</taxon>
        <taxon>Cypridoidea</taxon>
        <taxon>Cyprididae</taxon>
        <taxon>Notodromas</taxon>
    </lineage>
</organism>
<accession>A0A7R9GKX8</accession>
<dbReference type="AlphaFoldDB" id="A0A7R9GKX8"/>
<proteinExistence type="predicted"/>
<evidence type="ECO:0000313" key="2">
    <source>
        <dbReference type="Proteomes" id="UP000678499"/>
    </source>
</evidence>
<dbReference type="EMBL" id="OA893985">
    <property type="protein sequence ID" value="CAD7285136.1"/>
    <property type="molecule type" value="Genomic_DNA"/>
</dbReference>
<evidence type="ECO:0000313" key="1">
    <source>
        <dbReference type="EMBL" id="CAD7285136.1"/>
    </source>
</evidence>